<dbReference type="InterPro" id="IPR000569">
    <property type="entry name" value="HECT_dom"/>
</dbReference>
<organism evidence="8 9">
    <name type="scientific">Papaver nudicaule</name>
    <name type="common">Iceland poppy</name>
    <dbReference type="NCBI Taxonomy" id="74823"/>
    <lineage>
        <taxon>Eukaryota</taxon>
        <taxon>Viridiplantae</taxon>
        <taxon>Streptophyta</taxon>
        <taxon>Embryophyta</taxon>
        <taxon>Tracheophyta</taxon>
        <taxon>Spermatophyta</taxon>
        <taxon>Magnoliopsida</taxon>
        <taxon>Ranunculales</taxon>
        <taxon>Papaveraceae</taxon>
        <taxon>Papaveroideae</taxon>
        <taxon>Papaver</taxon>
    </lineage>
</organism>
<dbReference type="SUPFAM" id="SSF56204">
    <property type="entry name" value="Hect, E3 ligase catalytic domain"/>
    <property type="match status" value="1"/>
</dbReference>
<dbReference type="InterPro" id="IPR050409">
    <property type="entry name" value="E3_ubiq-protein_ligase"/>
</dbReference>
<dbReference type="EC" id="2.3.2.26" evidence="3"/>
<dbReference type="Gene3D" id="3.90.1750.10">
    <property type="entry name" value="Hect, E3 ligase catalytic domains"/>
    <property type="match status" value="1"/>
</dbReference>
<dbReference type="PANTHER" id="PTHR11254:SF424">
    <property type="entry name" value="E3 UBIQUITIN-PROTEIN LIGASE UPL5"/>
    <property type="match status" value="1"/>
</dbReference>
<dbReference type="GO" id="GO:0061630">
    <property type="term" value="F:ubiquitin protein ligase activity"/>
    <property type="evidence" value="ECO:0007669"/>
    <property type="project" value="UniProtKB-EC"/>
</dbReference>
<evidence type="ECO:0000256" key="4">
    <source>
        <dbReference type="ARBA" id="ARBA00022679"/>
    </source>
</evidence>
<keyword evidence="9" id="KW-1185">Reference proteome</keyword>
<comment type="pathway">
    <text evidence="2">Protein modification; protein ubiquitination.</text>
</comment>
<gene>
    <name evidence="8" type="ORF">MKW94_023253</name>
</gene>
<evidence type="ECO:0000259" key="7">
    <source>
        <dbReference type="PROSITE" id="PS50237"/>
    </source>
</evidence>
<dbReference type="AlphaFoldDB" id="A0AA41V650"/>
<proteinExistence type="predicted"/>
<comment type="caution">
    <text evidence="8">The sequence shown here is derived from an EMBL/GenBank/DDBJ whole genome shotgun (WGS) entry which is preliminary data.</text>
</comment>
<dbReference type="EMBL" id="JAJJMA010120798">
    <property type="protein sequence ID" value="MCL7032196.1"/>
    <property type="molecule type" value="Genomic_DNA"/>
</dbReference>
<evidence type="ECO:0000256" key="1">
    <source>
        <dbReference type="ARBA" id="ARBA00000885"/>
    </source>
</evidence>
<accession>A0AA41V650</accession>
<dbReference type="Pfam" id="PF00632">
    <property type="entry name" value="HECT"/>
    <property type="match status" value="2"/>
</dbReference>
<keyword evidence="4" id="KW-0808">Transferase</keyword>
<evidence type="ECO:0000256" key="5">
    <source>
        <dbReference type="ARBA" id="ARBA00022786"/>
    </source>
</evidence>
<dbReference type="GO" id="GO:0006511">
    <property type="term" value="P:ubiquitin-dependent protein catabolic process"/>
    <property type="evidence" value="ECO:0007669"/>
    <property type="project" value="TreeGrafter"/>
</dbReference>
<dbReference type="InterPro" id="IPR035983">
    <property type="entry name" value="Hect_E3_ubiquitin_ligase"/>
</dbReference>
<dbReference type="PANTHER" id="PTHR11254">
    <property type="entry name" value="HECT DOMAIN UBIQUITIN-PROTEIN LIGASE"/>
    <property type="match status" value="1"/>
</dbReference>
<comment type="caution">
    <text evidence="6">Lacks conserved residue(s) required for the propagation of feature annotation.</text>
</comment>
<evidence type="ECO:0000256" key="3">
    <source>
        <dbReference type="ARBA" id="ARBA00012485"/>
    </source>
</evidence>
<evidence type="ECO:0000256" key="2">
    <source>
        <dbReference type="ARBA" id="ARBA00004906"/>
    </source>
</evidence>
<sequence length="550" mass="62691">MNMWLSYNNASAFRHNQIFVSAGAAAALVMLFVSPITGNKECAEEAIRLFLRRLALDVVTKESHAHSVCIILEFCKFLCRETSQENPLYLGCKVIKGLDSCVKSRRIAAKSLVGDVRDFIAFLIPLCNVIENVLGKMGLPICLTDLLPCYVVELGSLHVIFLGMLGKIDECLKKLEISVGKNRAKKYSLRSEWGQYLVILKALDSLSKLYKGGEENVLSVLRLRQVALNVLILNSRRSDDNSWILKHKDLTCFESRSHLTMMLLPELNGEYEYLFEMLIDREQVLAESFEYISEADVEDLLDGRLFVEFKNEEATGPGVLREWFCSVCQAICNPHNALFVACPDDNRRFFTNPVSDVNPLHLEYFQFFGRVIALSLVYKVQTGILFDRTFFLQLAGATVSLEDVRDADPIFYLSCKKILEMDTELLDSDALGLTFARDIERLGSRTTVELCPGGNNIALNSKNREAYHEDLDKMLHGNDKAICVKDWKAHTEYNGCKKTDSQIIWFWKVHILSQIKEFYILPGCNWYCCFVLLWKITYLCFGLIRLSKTQ</sequence>
<evidence type="ECO:0000256" key="6">
    <source>
        <dbReference type="PROSITE-ProRule" id="PRU00104"/>
    </source>
</evidence>
<name>A0AA41V650_PAPNU</name>
<reference evidence="8" key="1">
    <citation type="submission" date="2022-03" db="EMBL/GenBank/DDBJ databases">
        <title>A functionally conserved STORR gene fusion in Papaver species that diverged 16.8 million years ago.</title>
        <authorList>
            <person name="Catania T."/>
        </authorList>
    </citation>
    <scope>NUCLEOTIDE SEQUENCE</scope>
    <source>
        <strain evidence="8">S-191538</strain>
    </source>
</reference>
<dbReference type="SMART" id="SM00119">
    <property type="entry name" value="HECTc"/>
    <property type="match status" value="1"/>
</dbReference>
<evidence type="ECO:0000313" key="9">
    <source>
        <dbReference type="Proteomes" id="UP001177140"/>
    </source>
</evidence>
<evidence type="ECO:0000313" key="8">
    <source>
        <dbReference type="EMBL" id="MCL7032196.1"/>
    </source>
</evidence>
<protein>
    <recommendedName>
        <fullName evidence="3">HECT-type E3 ubiquitin transferase</fullName>
        <ecNumber evidence="3">2.3.2.26</ecNumber>
    </recommendedName>
</protein>
<dbReference type="GO" id="GO:0000209">
    <property type="term" value="P:protein polyubiquitination"/>
    <property type="evidence" value="ECO:0007669"/>
    <property type="project" value="TreeGrafter"/>
</dbReference>
<dbReference type="Proteomes" id="UP001177140">
    <property type="component" value="Unassembled WGS sequence"/>
</dbReference>
<dbReference type="PROSITE" id="PS50237">
    <property type="entry name" value="HECT"/>
    <property type="match status" value="1"/>
</dbReference>
<feature type="domain" description="HECT" evidence="7">
    <location>
        <begin position="296"/>
        <end position="467"/>
    </location>
</feature>
<comment type="catalytic activity">
    <reaction evidence="1">
        <text>S-ubiquitinyl-[E2 ubiquitin-conjugating enzyme]-L-cysteine + [acceptor protein]-L-lysine = [E2 ubiquitin-conjugating enzyme]-L-cysteine + N(6)-ubiquitinyl-[acceptor protein]-L-lysine.</text>
        <dbReference type="EC" id="2.3.2.26"/>
    </reaction>
</comment>
<dbReference type="GO" id="GO:0005737">
    <property type="term" value="C:cytoplasm"/>
    <property type="evidence" value="ECO:0007669"/>
    <property type="project" value="TreeGrafter"/>
</dbReference>
<keyword evidence="5 6" id="KW-0833">Ubl conjugation pathway</keyword>
<dbReference type="Gene3D" id="3.30.2160.10">
    <property type="entry name" value="Hect, E3 ligase catalytic domain"/>
    <property type="match status" value="1"/>
</dbReference>